<keyword evidence="5" id="KW-1185">Reference proteome</keyword>
<dbReference type="RefSeq" id="WP_005272279.1">
    <property type="nucleotide sequence ID" value="NZ_KB850194.1"/>
</dbReference>
<dbReference type="InterPro" id="IPR013491">
    <property type="entry name" value="Tape_meas_N"/>
</dbReference>
<dbReference type="EMBL" id="APRZ01000014">
    <property type="protein sequence ID" value="ENX34898.1"/>
    <property type="molecule type" value="Genomic_DNA"/>
</dbReference>
<dbReference type="PATRIC" id="fig|1217695.3.peg.1495"/>
<comment type="caution">
    <text evidence="4">The sequence shown here is derived from an EMBL/GenBank/DDBJ whole genome shotgun (WGS) entry which is preliminary data.</text>
</comment>
<evidence type="ECO:0000259" key="3">
    <source>
        <dbReference type="Pfam" id="PF20155"/>
    </source>
</evidence>
<organism evidence="4 5">
    <name type="scientific">Acinetobacter colistiniresistens</name>
    <dbReference type="NCBI Taxonomy" id="280145"/>
    <lineage>
        <taxon>Bacteria</taxon>
        <taxon>Pseudomonadati</taxon>
        <taxon>Pseudomonadota</taxon>
        <taxon>Gammaproteobacteria</taxon>
        <taxon>Moraxellales</taxon>
        <taxon>Moraxellaceae</taxon>
        <taxon>Acinetobacter</taxon>
    </lineage>
</organism>
<feature type="coiled-coil region" evidence="1">
    <location>
        <begin position="316"/>
        <end position="350"/>
    </location>
</feature>
<gene>
    <name evidence="4" type="ORF">F889_01538</name>
</gene>
<dbReference type="InterPro" id="IPR008258">
    <property type="entry name" value="Transglycosylase_SLT_dom_1"/>
</dbReference>
<dbReference type="InterPro" id="IPR023346">
    <property type="entry name" value="Lysozyme-like_dom_sf"/>
</dbReference>
<name>N9PN22_9GAMM</name>
<dbReference type="Proteomes" id="UP000013009">
    <property type="component" value="Unassembled WGS sequence"/>
</dbReference>
<evidence type="ECO:0000313" key="4">
    <source>
        <dbReference type="EMBL" id="ENX34898.1"/>
    </source>
</evidence>
<dbReference type="Pfam" id="PF01464">
    <property type="entry name" value="SLT"/>
    <property type="match status" value="1"/>
</dbReference>
<evidence type="ECO:0000259" key="2">
    <source>
        <dbReference type="Pfam" id="PF01464"/>
    </source>
</evidence>
<dbReference type="Pfam" id="PF20155">
    <property type="entry name" value="TMP_3"/>
    <property type="match status" value="1"/>
</dbReference>
<reference evidence="4 5" key="1">
    <citation type="submission" date="2013-02" db="EMBL/GenBank/DDBJ databases">
        <title>The Genome Sequence of Acinetobacter sp. NIPH 1859.</title>
        <authorList>
            <consortium name="The Broad Institute Genome Sequencing Platform"/>
            <consortium name="The Broad Institute Genome Sequencing Center for Infectious Disease"/>
            <person name="Cerqueira G."/>
            <person name="Feldgarden M."/>
            <person name="Courvalin P."/>
            <person name="Perichon B."/>
            <person name="Grillot-Courvalin C."/>
            <person name="Clermont D."/>
            <person name="Rocha E."/>
            <person name="Yoon E.-J."/>
            <person name="Nemec A."/>
            <person name="Walker B."/>
            <person name="Young S.K."/>
            <person name="Zeng Q."/>
            <person name="Gargeya S."/>
            <person name="Fitzgerald M."/>
            <person name="Haas B."/>
            <person name="Abouelleil A."/>
            <person name="Alvarado L."/>
            <person name="Arachchi H.M."/>
            <person name="Berlin A.M."/>
            <person name="Chapman S.B."/>
            <person name="Dewar J."/>
            <person name="Goldberg J."/>
            <person name="Griggs A."/>
            <person name="Gujja S."/>
            <person name="Hansen M."/>
            <person name="Howarth C."/>
            <person name="Imamovic A."/>
            <person name="Larimer J."/>
            <person name="McCowan C."/>
            <person name="Murphy C."/>
            <person name="Neiman D."/>
            <person name="Pearson M."/>
            <person name="Priest M."/>
            <person name="Roberts A."/>
            <person name="Saif S."/>
            <person name="Shea T."/>
            <person name="Sisk P."/>
            <person name="Sykes S."/>
            <person name="Wortman J."/>
            <person name="Nusbaum C."/>
            <person name="Birren B."/>
        </authorList>
    </citation>
    <scope>NUCLEOTIDE SEQUENCE [LARGE SCALE GENOMIC DNA]</scope>
    <source>
        <strain evidence="4 5">NIPH 1859</strain>
    </source>
</reference>
<accession>N9PN22</accession>
<dbReference type="NCBIfam" id="TIGR02675">
    <property type="entry name" value="tape_meas_nterm"/>
    <property type="match status" value="1"/>
</dbReference>
<evidence type="ECO:0000256" key="1">
    <source>
        <dbReference type="SAM" id="Coils"/>
    </source>
</evidence>
<protein>
    <submittedName>
        <fullName evidence="4">Uncharacterized protein</fullName>
    </submittedName>
</protein>
<feature type="domain" description="Tape measure protein N-terminal" evidence="3">
    <location>
        <begin position="63"/>
        <end position="252"/>
    </location>
</feature>
<dbReference type="SUPFAM" id="SSF53955">
    <property type="entry name" value="Lysozyme-like"/>
    <property type="match status" value="1"/>
</dbReference>
<dbReference type="OrthoDB" id="6174294at2"/>
<sequence>MTQTARLEVIIDSQHAERNARMLGNELINIEQRGDYAGKSMDNLSVSIRKLTGFMASIITANQAIAKADGYTQFADRIRNATDSAEEYDYVQKRLFASTKSTFRALAEAQEVYLGLAGGMKALGYQTKETLDVADSLSFAFTANAARADQAQSAIDSFNKSMAKGKIDADAWISIVTAADNIIADMAKTTGKSETEIRKLGATGKISLEELIRTLKLTKEANQELADNIDNSLADGLTSLSNAVSKVLGELNMSTGATNSAAAGLGMLADNLETVTNVAMIGGAYWLATYIPGIVKSGIAIGTKTKELGAQVTVQYAAIQAERAAAAQELLSAQARANNLKSTIAVIQAEKALEVARLKGQISEKGRNMSLARMIELKKVESQVTKELTIAENTLTAAKTRATAAGAASMGASRALLGVLGGPVGLGLTVASVAATYLLFRDNTDKATKSLNENGKTVEEIIKKYEKLDEVQKRTQLRAEEDSFKHLSEMYSDASRQLTALTLHLHRSGEASSEIAKQISELAMKYKEGKLTAEELANQLNELNGITENGKSKIDEQVNVISNLRTQLHKQKNITEEMINQSKRSVDATNAETQALNEKRLAQQKLLESAKQNIEADNQKNRFLIDSIKSNGGDQKAVDKSNYMVDFYAKNNISLDQKLSDDLLKVAQEGFDLQQQAKKVEEDALKIKEQRYKYSQQEVKMMQKVQQLMSSGGLNEYAKQKGVPTHLVAGLMAQESKGERFAKSPTGAIGYFQTTSDYRKDNKLSVNDSYDLTKVGKVVIDNLAKVFADTGDWSTAILSHNAGVAGAKKFKKNGQVTGNEARKKEVSEYVGKVDKWSSYAAGSNNSVFLDTNQLDKAKDYQAFLEEAKKHNEQVAKNKLQLEMEVADKVTQIRSNLSEKFKEIDKAEYSDKEAIELKAKYQLIADNEVAIAQQAIKSKIDDYSDYLKTEEQLLADSFARRQFDAAHDLELTAEDRKKAVELLGQQFKQEQALIALAYEHRLFQARQTLMTESEMIRERYRLEREEIFLNSKISDEEKKKLISYSKASQEKELNNRLKNSSIEMARINSEMSGSGQLFEINQTKASRYQANENWYDSETAVIDHNEGSQIEELQRQFDEKLLSQQDFEDQKTAIILSALEQREAAYNQFKDNENKIDTAAGQAQLDFYIGQTQATLGAFQGMFGAILGEQSSAYRAMYAAGQAFALAQAGMNLWKSASDAYAAEPGTVWQKAGAALKATIDQGTMIAMIQAATPKGFSDGGYTGAGGKYDEAGVVHKGEVVWSQEDIKRWGGVSVVEAMRKNSPLNYSSGGVVSNENRLAVQRDSRQLDSIQQAKAVNQIPPKVTIINQTTREVEATTEWDGEELKIKLEEFKKQNEMMMDRKIQDSWRNAERQGGALSKFKMG</sequence>
<dbReference type="Gene3D" id="1.10.530.10">
    <property type="match status" value="1"/>
</dbReference>
<feature type="domain" description="Transglycosylase SLT" evidence="2">
    <location>
        <begin position="715"/>
        <end position="813"/>
    </location>
</feature>
<proteinExistence type="predicted"/>
<dbReference type="HOGENOM" id="CLU_003118_0_0_6"/>
<evidence type="ECO:0000313" key="5">
    <source>
        <dbReference type="Proteomes" id="UP000013009"/>
    </source>
</evidence>
<keyword evidence="1" id="KW-0175">Coiled coil</keyword>